<dbReference type="SMART" id="SM00857">
    <property type="entry name" value="Resolvase"/>
    <property type="match status" value="1"/>
</dbReference>
<dbReference type="CDD" id="cd00338">
    <property type="entry name" value="Ser_Recombinase"/>
    <property type="match status" value="1"/>
</dbReference>
<proteinExistence type="predicted"/>
<dbReference type="SUPFAM" id="SSF53041">
    <property type="entry name" value="Resolvase-like"/>
    <property type="match status" value="1"/>
</dbReference>
<dbReference type="InterPro" id="IPR006119">
    <property type="entry name" value="Resolv_N"/>
</dbReference>
<dbReference type="InterPro" id="IPR011109">
    <property type="entry name" value="DNA_bind_recombinase_dom"/>
</dbReference>
<dbReference type="InterPro" id="IPR036162">
    <property type="entry name" value="Resolvase-like_N_sf"/>
</dbReference>
<comment type="caution">
    <text evidence="2">The sequence shown here is derived from an EMBL/GenBank/DDBJ whole genome shotgun (WGS) entry which is preliminary data.</text>
</comment>
<evidence type="ECO:0000313" key="3">
    <source>
        <dbReference type="Proteomes" id="UP000566711"/>
    </source>
</evidence>
<name>A0A7W2EM83_9BURK</name>
<sequence length="515" mass="57533">MPNRLVSAVPPSAAPRKRAAAYMRMSTERQNYSIQHQSCAINDYALCHGIEVIKTYVDSGKSGLRINGRTGLKNLIDDVLSGSADFEIILVYDVSRWGRFQDADESAYYEFICRRAGIGVVYCAELFADDDSPMGAVLKSLKRLMASEYSRELSAKVFAAQSNFTLMGFKQGGHAGYGLRRLAVDQARNKKTILRQGERKPAQTDRIVLVPGPSDEAEVVHSIYDWYTRYKLGDSRIALMLNVAGIPSESGKPWTKKIVRSVLTNEKYIGNAVYNRTSYKLKKHPVKNPRHMWIRKDAAFPALVPAPVFDMAQAERQQRHRCYTDTELLDMLREVHAKHGKVTALLISARGAAPTPQTFKYHFGTLANAYSLAGVACEENFSYVESRRALRAVRSNLVTRALELIALAGGSATPTDDQDTLRVNGALTLKIMAIRCQHEGKGLLRWRIKLGKTANADFVIAAQMDETNRQVHCFYLLPMANFDGKWLPLPTRFGAPSGLTQYRYATLEAIFGIHV</sequence>
<dbReference type="EMBL" id="JACEZS010000033">
    <property type="protein sequence ID" value="MBA5608505.1"/>
    <property type="molecule type" value="Genomic_DNA"/>
</dbReference>
<reference evidence="2 3" key="1">
    <citation type="submission" date="2020-07" db="EMBL/GenBank/DDBJ databases">
        <title>Novel species isolated from subtropical streams in China.</title>
        <authorList>
            <person name="Lu H."/>
        </authorList>
    </citation>
    <scope>NUCLEOTIDE SEQUENCE [LARGE SCALE GENOMIC DNA]</scope>
    <source>
        <strain evidence="2 3">FT3S</strain>
    </source>
</reference>
<feature type="domain" description="Resolvase/invertase-type recombinase catalytic" evidence="1">
    <location>
        <begin position="18"/>
        <end position="168"/>
    </location>
</feature>
<dbReference type="PROSITE" id="PS51736">
    <property type="entry name" value="RECOMBINASES_3"/>
    <property type="match status" value="1"/>
</dbReference>
<dbReference type="Pfam" id="PF00239">
    <property type="entry name" value="Resolvase"/>
    <property type="match status" value="1"/>
</dbReference>
<dbReference type="AlphaFoldDB" id="A0A7W2EM83"/>
<dbReference type="InterPro" id="IPR038109">
    <property type="entry name" value="DNA_bind_recomb_sf"/>
</dbReference>
<dbReference type="Gene3D" id="3.90.1750.20">
    <property type="entry name" value="Putative Large Serine Recombinase, Chain B, Domain 2"/>
    <property type="match status" value="1"/>
</dbReference>
<dbReference type="PANTHER" id="PTHR30461:SF23">
    <property type="entry name" value="DNA RECOMBINASE-RELATED"/>
    <property type="match status" value="1"/>
</dbReference>
<dbReference type="Gene3D" id="3.40.50.1390">
    <property type="entry name" value="Resolvase, N-terminal catalytic domain"/>
    <property type="match status" value="1"/>
</dbReference>
<dbReference type="GO" id="GO:0003677">
    <property type="term" value="F:DNA binding"/>
    <property type="evidence" value="ECO:0007669"/>
    <property type="project" value="InterPro"/>
</dbReference>
<dbReference type="Pfam" id="PF07508">
    <property type="entry name" value="Recombinase"/>
    <property type="match status" value="1"/>
</dbReference>
<dbReference type="InterPro" id="IPR050639">
    <property type="entry name" value="SSR_resolvase"/>
</dbReference>
<dbReference type="GO" id="GO:0000150">
    <property type="term" value="F:DNA strand exchange activity"/>
    <property type="evidence" value="ECO:0007669"/>
    <property type="project" value="InterPro"/>
</dbReference>
<accession>A0A7W2EM83</accession>
<evidence type="ECO:0000259" key="1">
    <source>
        <dbReference type="PROSITE" id="PS51736"/>
    </source>
</evidence>
<organism evidence="2 3">
    <name type="scientific">Rugamonas fusca</name>
    <dbReference type="NCBI Taxonomy" id="2758568"/>
    <lineage>
        <taxon>Bacteria</taxon>
        <taxon>Pseudomonadati</taxon>
        <taxon>Pseudomonadota</taxon>
        <taxon>Betaproteobacteria</taxon>
        <taxon>Burkholderiales</taxon>
        <taxon>Oxalobacteraceae</taxon>
        <taxon>Telluria group</taxon>
        <taxon>Rugamonas</taxon>
    </lineage>
</organism>
<keyword evidence="3" id="KW-1185">Reference proteome</keyword>
<dbReference type="Proteomes" id="UP000566711">
    <property type="component" value="Unassembled WGS sequence"/>
</dbReference>
<dbReference type="PANTHER" id="PTHR30461">
    <property type="entry name" value="DNA-INVERTASE FROM LAMBDOID PROPHAGE"/>
    <property type="match status" value="1"/>
</dbReference>
<evidence type="ECO:0000313" key="2">
    <source>
        <dbReference type="EMBL" id="MBA5608505.1"/>
    </source>
</evidence>
<gene>
    <name evidence="2" type="ORF">H3H36_24465</name>
</gene>
<dbReference type="RefSeq" id="WP_182220665.1">
    <property type="nucleotide sequence ID" value="NZ_JACEZS010000033.1"/>
</dbReference>
<dbReference type="FunFam" id="3.40.50.1390:FF:000008">
    <property type="entry name" value="DNA recombinase"/>
    <property type="match status" value="1"/>
</dbReference>
<protein>
    <submittedName>
        <fullName evidence="2">Recombinase family protein</fullName>
    </submittedName>
</protein>